<dbReference type="PANTHER" id="PTHR34512">
    <property type="entry name" value="CELL SURFACE PROTEIN"/>
    <property type="match status" value="1"/>
</dbReference>
<dbReference type="PANTHER" id="PTHR34512:SF30">
    <property type="entry name" value="OUTER MEMBRANE PROTEIN ASSEMBLY FACTOR BAMB"/>
    <property type="match status" value="1"/>
</dbReference>
<reference evidence="2" key="1">
    <citation type="journal article" date="2019" name="PLoS Negl. Trop. Dis.">
        <title>Revisiting the worldwide diversity of Leptospira species in the environment.</title>
        <authorList>
            <person name="Vincent A.T."/>
            <person name="Schiettekatte O."/>
            <person name="Bourhy P."/>
            <person name="Veyrier F.J."/>
            <person name="Picardeau M."/>
        </authorList>
    </citation>
    <scope>NUCLEOTIDE SEQUENCE [LARGE SCALE GENOMIC DNA]</scope>
    <source>
        <strain evidence="2">201800287</strain>
    </source>
</reference>
<organism evidence="2 3">
    <name type="scientific">Leptospira noumeaensis</name>
    <dbReference type="NCBI Taxonomy" id="2484964"/>
    <lineage>
        <taxon>Bacteria</taxon>
        <taxon>Pseudomonadati</taxon>
        <taxon>Spirochaetota</taxon>
        <taxon>Spirochaetia</taxon>
        <taxon>Leptospirales</taxon>
        <taxon>Leptospiraceae</taxon>
        <taxon>Leptospira</taxon>
    </lineage>
</organism>
<dbReference type="RefSeq" id="WP_135599678.1">
    <property type="nucleotide sequence ID" value="NZ_RQFK01000003.1"/>
</dbReference>
<sequence>MKATKLLEYKFSGKRDITSRKPLVIDDKLIVLFNYNIDGFPHNEVICFNIHNFTILWKYENSFVGNNILKTPNNNVLICYMDGKLIEINHKNGSPVEKFDLGMKKNGQTSNLYKNKIIISGIQGTEETICFDFDKRQVLWRVYNQGHSYIPFIYEDKVYQCAEDKIVCRDLNSGSTIWKSSEKGNYNFHPNNFQSNIVVGGHGIIKFYNAINGKLLLQINTENKETIYRIISDENSIYFGDTSGIFYAYKITEARNFLGTRTLNADLQWKFSSQGAIQSIPEILDEKIIFINDDKKLICLDKENGNLHWQININGEAGISGLIFFENTIITSVSKGHIFKITESNK</sequence>
<name>A0A4R9IJE0_9LEPT</name>
<feature type="domain" description="Pyrrolo-quinoline quinone repeat" evidence="1">
    <location>
        <begin position="22"/>
        <end position="179"/>
    </location>
</feature>
<dbReference type="Pfam" id="PF13360">
    <property type="entry name" value="PQQ_2"/>
    <property type="match status" value="2"/>
</dbReference>
<dbReference type="SUPFAM" id="SSF50998">
    <property type="entry name" value="Quinoprotein alcohol dehydrogenase-like"/>
    <property type="match status" value="1"/>
</dbReference>
<protein>
    <recommendedName>
        <fullName evidence="1">Pyrrolo-quinoline quinone repeat domain-containing protein</fullName>
    </recommendedName>
</protein>
<dbReference type="AlphaFoldDB" id="A0A4R9IJE0"/>
<dbReference type="OrthoDB" id="7012117at2"/>
<dbReference type="Proteomes" id="UP000298009">
    <property type="component" value="Unassembled WGS sequence"/>
</dbReference>
<dbReference type="InterPro" id="IPR015943">
    <property type="entry name" value="WD40/YVTN_repeat-like_dom_sf"/>
</dbReference>
<evidence type="ECO:0000313" key="3">
    <source>
        <dbReference type="Proteomes" id="UP000298009"/>
    </source>
</evidence>
<comment type="caution">
    <text evidence="2">The sequence shown here is derived from an EMBL/GenBank/DDBJ whole genome shotgun (WGS) entry which is preliminary data.</text>
</comment>
<evidence type="ECO:0000313" key="2">
    <source>
        <dbReference type="EMBL" id="TGK89262.1"/>
    </source>
</evidence>
<dbReference type="EMBL" id="RQFK01000003">
    <property type="protein sequence ID" value="TGK89262.1"/>
    <property type="molecule type" value="Genomic_DNA"/>
</dbReference>
<accession>A0A4R9IJE0</accession>
<dbReference type="Gene3D" id="2.130.10.10">
    <property type="entry name" value="YVTN repeat-like/Quinoprotein amine dehydrogenase"/>
    <property type="match status" value="2"/>
</dbReference>
<proteinExistence type="predicted"/>
<gene>
    <name evidence="2" type="ORF">EHQ24_00025</name>
</gene>
<keyword evidence="3" id="KW-1185">Reference proteome</keyword>
<evidence type="ECO:0000259" key="1">
    <source>
        <dbReference type="Pfam" id="PF13360"/>
    </source>
</evidence>
<dbReference type="InterPro" id="IPR002372">
    <property type="entry name" value="PQQ_rpt_dom"/>
</dbReference>
<dbReference type="InterPro" id="IPR011047">
    <property type="entry name" value="Quinoprotein_ADH-like_sf"/>
</dbReference>
<feature type="domain" description="Pyrrolo-quinoline quinone repeat" evidence="1">
    <location>
        <begin position="267"/>
        <end position="320"/>
    </location>
</feature>